<dbReference type="InterPro" id="IPR013103">
    <property type="entry name" value="RVT_2"/>
</dbReference>
<keyword evidence="3" id="KW-1185">Reference proteome</keyword>
<dbReference type="Pfam" id="PF07727">
    <property type="entry name" value="RVT_2"/>
    <property type="match status" value="1"/>
</dbReference>
<dbReference type="EMBL" id="CM007387">
    <property type="protein sequence ID" value="ONK64084.1"/>
    <property type="molecule type" value="Genomic_DNA"/>
</dbReference>
<reference evidence="3" key="1">
    <citation type="journal article" date="2017" name="Nat. Commun.">
        <title>The asparagus genome sheds light on the origin and evolution of a young Y chromosome.</title>
        <authorList>
            <person name="Harkess A."/>
            <person name="Zhou J."/>
            <person name="Xu C."/>
            <person name="Bowers J.E."/>
            <person name="Van der Hulst R."/>
            <person name="Ayyampalayam S."/>
            <person name="Mercati F."/>
            <person name="Riccardi P."/>
            <person name="McKain M.R."/>
            <person name="Kakrana A."/>
            <person name="Tang H."/>
            <person name="Ray J."/>
            <person name="Groenendijk J."/>
            <person name="Arikit S."/>
            <person name="Mathioni S.M."/>
            <person name="Nakano M."/>
            <person name="Shan H."/>
            <person name="Telgmann-Rauber A."/>
            <person name="Kanno A."/>
            <person name="Yue Z."/>
            <person name="Chen H."/>
            <person name="Li W."/>
            <person name="Chen Y."/>
            <person name="Xu X."/>
            <person name="Zhang Y."/>
            <person name="Luo S."/>
            <person name="Chen H."/>
            <person name="Gao J."/>
            <person name="Mao Z."/>
            <person name="Pires J.C."/>
            <person name="Luo M."/>
            <person name="Kudrna D."/>
            <person name="Wing R.A."/>
            <person name="Meyers B.C."/>
            <person name="Yi K."/>
            <person name="Kong H."/>
            <person name="Lavrijsen P."/>
            <person name="Sunseri F."/>
            <person name="Falavigna A."/>
            <person name="Ye Y."/>
            <person name="Leebens-Mack J.H."/>
            <person name="Chen G."/>
        </authorList>
    </citation>
    <scope>NUCLEOTIDE SEQUENCE [LARGE SCALE GENOMIC DNA]</scope>
    <source>
        <strain evidence="3">cv. DH0086</strain>
    </source>
</reference>
<dbReference type="PANTHER" id="PTHR11439">
    <property type="entry name" value="GAG-POL-RELATED RETROTRANSPOSON"/>
    <property type="match status" value="1"/>
</dbReference>
<name>A0A5P1EE23_ASPOF</name>
<feature type="domain" description="Reverse transcriptase Ty1/copia-type" evidence="1">
    <location>
        <begin position="4"/>
        <end position="109"/>
    </location>
</feature>
<dbReference type="OMA" id="YTRISYD"/>
<evidence type="ECO:0000313" key="2">
    <source>
        <dbReference type="EMBL" id="ONK64084.1"/>
    </source>
</evidence>
<dbReference type="Gramene" id="ONK64084">
    <property type="protein sequence ID" value="ONK64084"/>
    <property type="gene ID" value="A4U43_C07F21920"/>
</dbReference>
<dbReference type="PANTHER" id="PTHR11439:SF483">
    <property type="entry name" value="PEPTIDE SYNTHASE GLIP-LIKE, PUTATIVE (AFU_ORTHOLOGUE AFUA_3G12920)-RELATED"/>
    <property type="match status" value="1"/>
</dbReference>
<dbReference type="AlphaFoldDB" id="A0A5P1EE23"/>
<organism evidence="2 3">
    <name type="scientific">Asparagus officinalis</name>
    <name type="common">Garden asparagus</name>
    <dbReference type="NCBI Taxonomy" id="4686"/>
    <lineage>
        <taxon>Eukaryota</taxon>
        <taxon>Viridiplantae</taxon>
        <taxon>Streptophyta</taxon>
        <taxon>Embryophyta</taxon>
        <taxon>Tracheophyta</taxon>
        <taxon>Spermatophyta</taxon>
        <taxon>Magnoliopsida</taxon>
        <taxon>Liliopsida</taxon>
        <taxon>Asparagales</taxon>
        <taxon>Asparagaceae</taxon>
        <taxon>Asparagoideae</taxon>
        <taxon>Asparagus</taxon>
    </lineage>
</organism>
<evidence type="ECO:0000259" key="1">
    <source>
        <dbReference type="Pfam" id="PF07727"/>
    </source>
</evidence>
<gene>
    <name evidence="2" type="ORF">A4U43_C07F21920</name>
</gene>
<sequence>MIGHGYTRISYDRCVYMHKLHDYEYIYLLLYVDDMLIVSKNSSAIRKLKKELSFEFEMKDLGEAKKILDMDIERDRVKGRLKLTRRSYLQKILKKFSFDGNEKAVSTPLAPTSSFQLICHKFQSDLSQAVSMVSRYKHGPRKGHWEALKWILQYIKGIMDVGLIFQKNEKNMQDCIGYVDSDYAGDLDKYRSTSGYVFTLAEVPIC</sequence>
<dbReference type="Proteomes" id="UP000243459">
    <property type="component" value="Chromosome 7"/>
</dbReference>
<evidence type="ECO:0000313" key="3">
    <source>
        <dbReference type="Proteomes" id="UP000243459"/>
    </source>
</evidence>
<protein>
    <recommendedName>
        <fullName evidence="1">Reverse transcriptase Ty1/copia-type domain-containing protein</fullName>
    </recommendedName>
</protein>
<accession>A0A5P1EE23</accession>
<proteinExistence type="predicted"/>